<evidence type="ECO:0000256" key="1">
    <source>
        <dbReference type="SAM" id="Coils"/>
    </source>
</evidence>
<evidence type="ECO:0000313" key="3">
    <source>
        <dbReference type="EMBL" id="KAK4203186.1"/>
    </source>
</evidence>
<protein>
    <submittedName>
        <fullName evidence="3">Uncharacterized protein</fullName>
    </submittedName>
</protein>
<name>A0AAN6XMR5_9PEZI</name>
<dbReference type="EMBL" id="MU863891">
    <property type="protein sequence ID" value="KAK4203186.1"/>
    <property type="molecule type" value="Genomic_DNA"/>
</dbReference>
<accession>A0AAN6XMR5</accession>
<proteinExistence type="predicted"/>
<reference evidence="3" key="2">
    <citation type="submission" date="2023-05" db="EMBL/GenBank/DDBJ databases">
        <authorList>
            <consortium name="Lawrence Berkeley National Laboratory"/>
            <person name="Steindorff A."/>
            <person name="Hensen N."/>
            <person name="Bonometti L."/>
            <person name="Westerberg I."/>
            <person name="Brannstrom I.O."/>
            <person name="Guillou S."/>
            <person name="Cros-Aarteil S."/>
            <person name="Calhoun S."/>
            <person name="Haridas S."/>
            <person name="Kuo A."/>
            <person name="Mondo S."/>
            <person name="Pangilinan J."/>
            <person name="Riley R."/>
            <person name="Labutti K."/>
            <person name="Andreopoulos B."/>
            <person name="Lipzen A."/>
            <person name="Chen C."/>
            <person name="Yanf M."/>
            <person name="Daum C."/>
            <person name="Ng V."/>
            <person name="Clum A."/>
            <person name="Ohm R."/>
            <person name="Martin F."/>
            <person name="Silar P."/>
            <person name="Natvig D."/>
            <person name="Lalanne C."/>
            <person name="Gautier V."/>
            <person name="Ament-Velasquez S.L."/>
            <person name="Kruys A."/>
            <person name="Hutchinson M.I."/>
            <person name="Powell A.J."/>
            <person name="Barry K."/>
            <person name="Miller A.N."/>
            <person name="Grigoriev I.V."/>
            <person name="Debuchy R."/>
            <person name="Gladieux P."/>
            <person name="Thoren M.H."/>
            <person name="Johannesson H."/>
        </authorList>
    </citation>
    <scope>NUCLEOTIDE SEQUENCE</scope>
    <source>
        <strain evidence="3">CBS 315.58</strain>
    </source>
</reference>
<dbReference type="AlphaFoldDB" id="A0AAN6XMR5"/>
<comment type="caution">
    <text evidence="3">The sequence shown here is derived from an EMBL/GenBank/DDBJ whole genome shotgun (WGS) entry which is preliminary data.</text>
</comment>
<reference evidence="3" key="1">
    <citation type="journal article" date="2023" name="Mol. Phylogenet. Evol.">
        <title>Genome-scale phylogeny and comparative genomics of the fungal order Sordariales.</title>
        <authorList>
            <person name="Hensen N."/>
            <person name="Bonometti L."/>
            <person name="Westerberg I."/>
            <person name="Brannstrom I.O."/>
            <person name="Guillou S."/>
            <person name="Cros-Aarteil S."/>
            <person name="Calhoun S."/>
            <person name="Haridas S."/>
            <person name="Kuo A."/>
            <person name="Mondo S."/>
            <person name="Pangilinan J."/>
            <person name="Riley R."/>
            <person name="LaButti K."/>
            <person name="Andreopoulos B."/>
            <person name="Lipzen A."/>
            <person name="Chen C."/>
            <person name="Yan M."/>
            <person name="Daum C."/>
            <person name="Ng V."/>
            <person name="Clum A."/>
            <person name="Steindorff A."/>
            <person name="Ohm R.A."/>
            <person name="Martin F."/>
            <person name="Silar P."/>
            <person name="Natvig D.O."/>
            <person name="Lalanne C."/>
            <person name="Gautier V."/>
            <person name="Ament-Velasquez S.L."/>
            <person name="Kruys A."/>
            <person name="Hutchinson M.I."/>
            <person name="Powell A.J."/>
            <person name="Barry K."/>
            <person name="Miller A.N."/>
            <person name="Grigoriev I.V."/>
            <person name="Debuchy R."/>
            <person name="Gladieux P."/>
            <person name="Hiltunen Thoren M."/>
            <person name="Johannesson H."/>
        </authorList>
    </citation>
    <scope>NUCLEOTIDE SEQUENCE</scope>
    <source>
        <strain evidence="3">CBS 315.58</strain>
    </source>
</reference>
<feature type="coiled-coil region" evidence="1">
    <location>
        <begin position="82"/>
        <end position="261"/>
    </location>
</feature>
<evidence type="ECO:0000256" key="2">
    <source>
        <dbReference type="SAM" id="MobiDB-lite"/>
    </source>
</evidence>
<gene>
    <name evidence="3" type="ORF">QBC40DRAFT_318607</name>
</gene>
<keyword evidence="1" id="KW-0175">Coiled coil</keyword>
<organism evidence="3 4">
    <name type="scientific">Triangularia verruculosa</name>
    <dbReference type="NCBI Taxonomy" id="2587418"/>
    <lineage>
        <taxon>Eukaryota</taxon>
        <taxon>Fungi</taxon>
        <taxon>Dikarya</taxon>
        <taxon>Ascomycota</taxon>
        <taxon>Pezizomycotina</taxon>
        <taxon>Sordariomycetes</taxon>
        <taxon>Sordariomycetidae</taxon>
        <taxon>Sordariales</taxon>
        <taxon>Podosporaceae</taxon>
        <taxon>Triangularia</taxon>
    </lineage>
</organism>
<dbReference type="Proteomes" id="UP001303160">
    <property type="component" value="Unassembled WGS sequence"/>
</dbReference>
<feature type="region of interest" description="Disordered" evidence="2">
    <location>
        <begin position="1"/>
        <end position="61"/>
    </location>
</feature>
<keyword evidence="4" id="KW-1185">Reference proteome</keyword>
<evidence type="ECO:0000313" key="4">
    <source>
        <dbReference type="Proteomes" id="UP001303160"/>
    </source>
</evidence>
<feature type="compositionally biased region" description="Acidic residues" evidence="2">
    <location>
        <begin position="35"/>
        <end position="46"/>
    </location>
</feature>
<sequence length="373" mass="42683">MSTPGLQDRDRHPDISSGASNAIKRRKRQTVSESDSSESLDLEADDATPSTTRPAKKVKKQITSLPLREVRKGRVLRPNLEISTLQEELRTMEDKLRMKEDELKIKGDELKAKEDELKAKNDALSRMDHEHDLLQKTQNQLAQSRERIQKLSDENMEIQEASNRALMTRGEELAAANDTIRSLTAELAKVNENYQQQLERANDSLTNMEKRYQQDLKAKEQHITAVNNQIAGLRDNMSLQNDSKDRELEQARHMLSEHQRNSESKDFDLKFLARQLCHILTKINLSGAQWLQILQKKTFLLHLAATNDTIDGSRLNFCTGWLSNRELEQRKLGNETPFIGGNDTLLLNLYGVSHSINLSTSNLCIWLLYGLKE</sequence>